<dbReference type="InterPro" id="IPR010657">
    <property type="entry name" value="ImpA_N"/>
</dbReference>
<feature type="domain" description="ImpA N-terminal" evidence="1">
    <location>
        <begin position="12"/>
        <end position="134"/>
    </location>
</feature>
<keyword evidence="3" id="KW-1185">Reference proteome</keyword>
<dbReference type="Pfam" id="PF06812">
    <property type="entry name" value="ImpA_N"/>
    <property type="match status" value="1"/>
</dbReference>
<dbReference type="Proteomes" id="UP001560296">
    <property type="component" value="Unassembled WGS sequence"/>
</dbReference>
<dbReference type="PANTHER" id="PTHR37951:SF1">
    <property type="entry name" value="TYPE VI SECRETION SYSTEM COMPONENT TSSA1"/>
    <property type="match status" value="1"/>
</dbReference>
<sequence length="355" mass="39670">MDAVALQAAGLLEPIPGPQPCGINIRHQPEYDSLREARREDDESLPAGVWQADLKRADWVAVERLASEILRHQSKDLMVAAWLGEAWLHRHGPAGLAAALNLLANLCERFSDELHPQAEDGDLSWRSSPLEWLIRRYAQVLLTRVPLLGEVGQEFAKFSFADWQQLQRQLLNGGDSKSAKIEREAAQALQRQLNDTLRILPGVQFRQSVAWLAESSSALARLEVWSDAQLAFDSPSFTPLRQIIEQLAKLMQEFLAMHPAAPTQPAVDDSLLEEDELPHLPPAVFGRAPASREEAYRQLALIATYLAKSEPHSPVPYLINRAVEWGQKPLRDLLSELISADAEARRLWALLGVLP</sequence>
<evidence type="ECO:0000259" key="1">
    <source>
        <dbReference type="Pfam" id="PF06812"/>
    </source>
</evidence>
<dbReference type="PANTHER" id="PTHR37951">
    <property type="entry name" value="CYTOPLASMIC PROTEIN-RELATED"/>
    <property type="match status" value="1"/>
</dbReference>
<dbReference type="EMBL" id="JBFTEG010000001">
    <property type="protein sequence ID" value="MEX6500635.1"/>
    <property type="molecule type" value="Genomic_DNA"/>
</dbReference>
<dbReference type="RefSeq" id="WP_369285548.1">
    <property type="nucleotide sequence ID" value="NZ_JBFTEG010000001.1"/>
</dbReference>
<reference evidence="2 3" key="1">
    <citation type="submission" date="2024-07" db="EMBL/GenBank/DDBJ databases">
        <authorList>
            <person name="Li M."/>
        </authorList>
    </citation>
    <scope>NUCLEOTIDE SEQUENCE [LARGE SCALE GENOMIC DNA]</scope>
    <source>
        <strain evidence="2 3">25A3E</strain>
    </source>
</reference>
<name>A0ABV3YMV3_9PSED</name>
<comment type="caution">
    <text evidence="2">The sequence shown here is derived from an EMBL/GenBank/DDBJ whole genome shotgun (WGS) entry which is preliminary data.</text>
</comment>
<organism evidence="2 3">
    <name type="scientific">Pseudomonas zhanjiangensis</name>
    <dbReference type="NCBI Taxonomy" id="3239015"/>
    <lineage>
        <taxon>Bacteria</taxon>
        <taxon>Pseudomonadati</taxon>
        <taxon>Pseudomonadota</taxon>
        <taxon>Gammaproteobacteria</taxon>
        <taxon>Pseudomonadales</taxon>
        <taxon>Pseudomonadaceae</taxon>
        <taxon>Pseudomonas</taxon>
    </lineage>
</organism>
<evidence type="ECO:0000313" key="2">
    <source>
        <dbReference type="EMBL" id="MEX6500635.1"/>
    </source>
</evidence>
<dbReference type="NCBIfam" id="TIGR03363">
    <property type="entry name" value="VI_chp_8"/>
    <property type="match status" value="1"/>
</dbReference>
<evidence type="ECO:0000313" key="3">
    <source>
        <dbReference type="Proteomes" id="UP001560296"/>
    </source>
</evidence>
<accession>A0ABV3YMV3</accession>
<protein>
    <submittedName>
        <fullName evidence="2">Type VI secretion system protein TssA</fullName>
    </submittedName>
</protein>
<dbReference type="InterPro" id="IPR017740">
    <property type="entry name" value="TssA-like"/>
</dbReference>
<proteinExistence type="predicted"/>
<gene>
    <name evidence="2" type="primary">tssA</name>
    <name evidence="2" type="ORF">AB5S05_01055</name>
</gene>